<proteinExistence type="predicted"/>
<dbReference type="AlphaFoldDB" id="A0AAD7S392"/>
<reference evidence="1" key="1">
    <citation type="journal article" date="2023" name="Science">
        <title>Genome structures resolve the early diversification of teleost fishes.</title>
        <authorList>
            <person name="Parey E."/>
            <person name="Louis A."/>
            <person name="Montfort J."/>
            <person name="Bouchez O."/>
            <person name="Roques C."/>
            <person name="Iampietro C."/>
            <person name="Lluch J."/>
            <person name="Castinel A."/>
            <person name="Donnadieu C."/>
            <person name="Desvignes T."/>
            <person name="Floi Bucao C."/>
            <person name="Jouanno E."/>
            <person name="Wen M."/>
            <person name="Mejri S."/>
            <person name="Dirks R."/>
            <person name="Jansen H."/>
            <person name="Henkel C."/>
            <person name="Chen W.J."/>
            <person name="Zahm M."/>
            <person name="Cabau C."/>
            <person name="Klopp C."/>
            <person name="Thompson A.W."/>
            <person name="Robinson-Rechavi M."/>
            <person name="Braasch I."/>
            <person name="Lecointre G."/>
            <person name="Bobe J."/>
            <person name="Postlethwait J.H."/>
            <person name="Berthelot C."/>
            <person name="Roest Crollius H."/>
            <person name="Guiguen Y."/>
        </authorList>
    </citation>
    <scope>NUCLEOTIDE SEQUENCE</scope>
    <source>
        <strain evidence="1">NC1722</strain>
    </source>
</reference>
<keyword evidence="2" id="KW-1185">Reference proteome</keyword>
<comment type="caution">
    <text evidence="1">The sequence shown here is derived from an EMBL/GenBank/DDBJ whole genome shotgun (WGS) entry which is preliminary data.</text>
</comment>
<sequence length="96" mass="10508">MGCDHSVVLPPFRPRENDNMSKQCAACWRGECVISGDFRVRAQSGSLGASQHFHELARIAITKGPCFHLLADLSGSEVSRESRGRLLQQGAKTLLI</sequence>
<evidence type="ECO:0000313" key="1">
    <source>
        <dbReference type="EMBL" id="KAJ8395028.1"/>
    </source>
</evidence>
<name>A0AAD7S392_9TELE</name>
<dbReference type="EMBL" id="JAINUG010000120">
    <property type="protein sequence ID" value="KAJ8395028.1"/>
    <property type="molecule type" value="Genomic_DNA"/>
</dbReference>
<dbReference type="Proteomes" id="UP001221898">
    <property type="component" value="Unassembled WGS sequence"/>
</dbReference>
<organism evidence="1 2">
    <name type="scientific">Aldrovandia affinis</name>
    <dbReference type="NCBI Taxonomy" id="143900"/>
    <lineage>
        <taxon>Eukaryota</taxon>
        <taxon>Metazoa</taxon>
        <taxon>Chordata</taxon>
        <taxon>Craniata</taxon>
        <taxon>Vertebrata</taxon>
        <taxon>Euteleostomi</taxon>
        <taxon>Actinopterygii</taxon>
        <taxon>Neopterygii</taxon>
        <taxon>Teleostei</taxon>
        <taxon>Notacanthiformes</taxon>
        <taxon>Halosauridae</taxon>
        <taxon>Aldrovandia</taxon>
    </lineage>
</organism>
<gene>
    <name evidence="1" type="ORF">AAFF_G00039790</name>
</gene>
<protein>
    <submittedName>
        <fullName evidence="1">Uncharacterized protein</fullName>
    </submittedName>
</protein>
<evidence type="ECO:0000313" key="2">
    <source>
        <dbReference type="Proteomes" id="UP001221898"/>
    </source>
</evidence>
<accession>A0AAD7S392</accession>